<evidence type="ECO:0000313" key="6">
    <source>
        <dbReference type="EMBL" id="SDB93803.1"/>
    </source>
</evidence>
<evidence type="ECO:0000256" key="4">
    <source>
        <dbReference type="ARBA" id="ARBA00023136"/>
    </source>
</evidence>
<evidence type="ECO:0000256" key="2">
    <source>
        <dbReference type="ARBA" id="ARBA00022692"/>
    </source>
</evidence>
<proteinExistence type="predicted"/>
<dbReference type="InterPro" id="IPR003339">
    <property type="entry name" value="ABC/ECF_trnsptr_transmembrane"/>
</dbReference>
<dbReference type="PANTHER" id="PTHR33514:SF13">
    <property type="entry name" value="PROTEIN ABCI12, CHLOROPLASTIC"/>
    <property type="match status" value="1"/>
</dbReference>
<evidence type="ECO:0000256" key="3">
    <source>
        <dbReference type="ARBA" id="ARBA00022989"/>
    </source>
</evidence>
<accession>A0A1G6HI37</accession>
<gene>
    <name evidence="6" type="ORF">GA0111570_11071</name>
</gene>
<protein>
    <submittedName>
        <fullName evidence="6">Biotin transport system permease protein</fullName>
    </submittedName>
</protein>
<keyword evidence="3 5" id="KW-1133">Transmembrane helix</keyword>
<organism evidence="6 7">
    <name type="scientific">Raineyella antarctica</name>
    <dbReference type="NCBI Taxonomy" id="1577474"/>
    <lineage>
        <taxon>Bacteria</taxon>
        <taxon>Bacillati</taxon>
        <taxon>Actinomycetota</taxon>
        <taxon>Actinomycetes</taxon>
        <taxon>Propionibacteriales</taxon>
        <taxon>Propionibacteriaceae</taxon>
        <taxon>Raineyella</taxon>
    </lineage>
</organism>
<dbReference type="EMBL" id="FMYF01000010">
    <property type="protein sequence ID" value="SDB93803.1"/>
    <property type="molecule type" value="Genomic_DNA"/>
</dbReference>
<dbReference type="RefSeq" id="WP_092612425.1">
    <property type="nucleotide sequence ID" value="NZ_FMYF01000010.1"/>
</dbReference>
<feature type="transmembrane region" description="Helical" evidence="5">
    <location>
        <begin position="91"/>
        <end position="110"/>
    </location>
</feature>
<evidence type="ECO:0000256" key="1">
    <source>
        <dbReference type="ARBA" id="ARBA00004141"/>
    </source>
</evidence>
<evidence type="ECO:0000313" key="7">
    <source>
        <dbReference type="Proteomes" id="UP000199086"/>
    </source>
</evidence>
<keyword evidence="7" id="KW-1185">Reference proteome</keyword>
<sequence>MQSTLGLYQPGTSVFHRAPAGAKLLALVVLGAASVFLTYWWLVLGLIAVLLGAYTVAGIGPRTILRQVRPLLWLLAFTAAYHVWATGWQRATVVAGTIVLLVLAAALVTLTTPTTRLVDAVVRVLGPFRRWGVDPDRIGLLLTLGIRCVPLVADLAAQVREAQIARGTGTSWKAFAVPLIVRALRDADAMGEALVARGVDDD</sequence>
<reference evidence="6 7" key="1">
    <citation type="submission" date="2016-06" db="EMBL/GenBank/DDBJ databases">
        <authorList>
            <person name="Olsen C.W."/>
            <person name="Carey S."/>
            <person name="Hinshaw L."/>
            <person name="Karasin A.I."/>
        </authorList>
    </citation>
    <scope>NUCLEOTIDE SEQUENCE [LARGE SCALE GENOMIC DNA]</scope>
    <source>
        <strain evidence="6 7">LZ-22</strain>
    </source>
</reference>
<keyword evidence="2 5" id="KW-0812">Transmembrane</keyword>
<dbReference type="STRING" id="1577474.GA0111570_11071"/>
<name>A0A1G6HI37_9ACTN</name>
<dbReference type="AlphaFoldDB" id="A0A1G6HI37"/>
<feature type="transmembrane region" description="Helical" evidence="5">
    <location>
        <begin position="68"/>
        <end position="85"/>
    </location>
</feature>
<comment type="subcellular location">
    <subcellularLocation>
        <location evidence="1">Membrane</location>
        <topology evidence="1">Multi-pass membrane protein</topology>
    </subcellularLocation>
</comment>
<dbReference type="Pfam" id="PF02361">
    <property type="entry name" value="CbiQ"/>
    <property type="match status" value="1"/>
</dbReference>
<dbReference type="Proteomes" id="UP000199086">
    <property type="component" value="Unassembled WGS sequence"/>
</dbReference>
<dbReference type="CDD" id="cd16914">
    <property type="entry name" value="EcfT"/>
    <property type="match status" value="1"/>
</dbReference>
<dbReference type="GO" id="GO:0005886">
    <property type="term" value="C:plasma membrane"/>
    <property type="evidence" value="ECO:0007669"/>
    <property type="project" value="TreeGrafter"/>
</dbReference>
<dbReference type="OrthoDB" id="509049at2"/>
<keyword evidence="4 5" id="KW-0472">Membrane</keyword>
<evidence type="ECO:0000256" key="5">
    <source>
        <dbReference type="SAM" id="Phobius"/>
    </source>
</evidence>
<dbReference type="PANTHER" id="PTHR33514">
    <property type="entry name" value="PROTEIN ABCI12, CHLOROPLASTIC"/>
    <property type="match status" value="1"/>
</dbReference>
<feature type="transmembrane region" description="Helical" evidence="5">
    <location>
        <begin position="24"/>
        <end position="56"/>
    </location>
</feature>